<dbReference type="Gene3D" id="3.40.50.720">
    <property type="entry name" value="NAD(P)-binding Rossmann-like Domain"/>
    <property type="match status" value="1"/>
</dbReference>
<accession>A0A386ULI0</accession>
<dbReference type="AlphaFoldDB" id="A0A386ULI0"/>
<evidence type="ECO:0000313" key="8">
    <source>
        <dbReference type="EMBL" id="AYF01564.1"/>
    </source>
</evidence>
<gene>
    <name evidence="8" type="ORF">PY32053_01947</name>
</gene>
<evidence type="ECO:0000256" key="4">
    <source>
        <dbReference type="ARBA" id="ARBA00022833"/>
    </source>
</evidence>
<feature type="domain" description="Enoyl reductase (ER)" evidence="7">
    <location>
        <begin position="10"/>
        <end position="333"/>
    </location>
</feature>
<dbReference type="Gene3D" id="3.90.180.10">
    <property type="entry name" value="Medium-chain alcohol dehydrogenases, catalytic domain"/>
    <property type="match status" value="1"/>
</dbReference>
<dbReference type="PROSITE" id="PS00059">
    <property type="entry name" value="ADH_ZINC"/>
    <property type="match status" value="1"/>
</dbReference>
<keyword evidence="3 6" id="KW-0479">Metal-binding</keyword>
<dbReference type="InterPro" id="IPR020843">
    <property type="entry name" value="ER"/>
</dbReference>
<keyword evidence="4 6" id="KW-0862">Zinc</keyword>
<name>A0A386ULI0_9RHOB</name>
<evidence type="ECO:0000256" key="3">
    <source>
        <dbReference type="ARBA" id="ARBA00022723"/>
    </source>
</evidence>
<dbReference type="Pfam" id="PF00107">
    <property type="entry name" value="ADH_zinc_N"/>
    <property type="match status" value="1"/>
</dbReference>
<dbReference type="InterPro" id="IPR036291">
    <property type="entry name" value="NAD(P)-bd_dom_sf"/>
</dbReference>
<protein>
    <submittedName>
        <fullName evidence="8">Zn-dependent alcohol dehydrogenase</fullName>
    </submittedName>
</protein>
<dbReference type="GO" id="GO:0016616">
    <property type="term" value="F:oxidoreductase activity, acting on the CH-OH group of donors, NAD or NADP as acceptor"/>
    <property type="evidence" value="ECO:0007669"/>
    <property type="project" value="UniProtKB-ARBA"/>
</dbReference>
<dbReference type="InterPro" id="IPR013154">
    <property type="entry name" value="ADH-like_N"/>
</dbReference>
<sequence length="341" mass="35821">MKAVIFDAVGQPLRTGSRPDPTLAPDEVVLRVAGCGICGSDLHITEDPGPFGIGPGFVLGHEIAGEVVAAGAEVRDLRPGDRVAVVPMRGCGRCPRCLAGDPARCPDMVLIGGGYAEYVTVDARQCRRLPEGVALADAALAEPLAVALHCIVRSGMKPGDRVAVLGAGPIGLLVAFWARRMGASHVVMADLHDHQQARALALGATGFALSGPALSENLADLCGGPPDIVFECVGKRGLLQAAAQAVRLQGKVIGVGLCIGGDDWDPFVALSKEIDLIFSVFFHQRNEFGVALDALAAHPFAPQAIVTERIDLSQVPQVFESLRRRTTQCKVLIQPELSRGE</sequence>
<organism evidence="8 9">
    <name type="scientific">Paracoccus yeei</name>
    <dbReference type="NCBI Taxonomy" id="147645"/>
    <lineage>
        <taxon>Bacteria</taxon>
        <taxon>Pseudomonadati</taxon>
        <taxon>Pseudomonadota</taxon>
        <taxon>Alphaproteobacteria</taxon>
        <taxon>Rhodobacterales</taxon>
        <taxon>Paracoccaceae</taxon>
        <taxon>Paracoccus</taxon>
    </lineage>
</organism>
<dbReference type="InterPro" id="IPR002328">
    <property type="entry name" value="ADH_Zn_CS"/>
</dbReference>
<dbReference type="SUPFAM" id="SSF50129">
    <property type="entry name" value="GroES-like"/>
    <property type="match status" value="1"/>
</dbReference>
<evidence type="ECO:0000256" key="2">
    <source>
        <dbReference type="ARBA" id="ARBA00008072"/>
    </source>
</evidence>
<comment type="similarity">
    <text evidence="2 6">Belongs to the zinc-containing alcohol dehydrogenase family.</text>
</comment>
<dbReference type="RefSeq" id="WP_120441974.1">
    <property type="nucleotide sequence ID" value="NZ_CP031078.1"/>
</dbReference>
<evidence type="ECO:0000256" key="1">
    <source>
        <dbReference type="ARBA" id="ARBA00001947"/>
    </source>
</evidence>
<reference evidence="9" key="1">
    <citation type="submission" date="2018-07" db="EMBL/GenBank/DDBJ databases">
        <title>Genome Structure of the Opportunistic Pathogen Paracoccus yeei (Alphaproteobacteria) and Identification of Putative Virulence Factors.</title>
        <authorList>
            <person name="Lasek R."/>
            <person name="Szuplewska M."/>
            <person name="Mitura M."/>
            <person name="Decewicz P."/>
            <person name="Chmielowska C."/>
            <person name="Pawlot A."/>
            <person name="Sentkowska D."/>
            <person name="Czarnecki J."/>
            <person name="Bartosik D."/>
        </authorList>
    </citation>
    <scope>NUCLEOTIDE SEQUENCE [LARGE SCALE GENOMIC DNA]</scope>
    <source>
        <strain evidence="9">CCUG 32053</strain>
    </source>
</reference>
<dbReference type="Proteomes" id="UP000272010">
    <property type="component" value="Chromosome"/>
</dbReference>
<dbReference type="EMBL" id="CP031078">
    <property type="protein sequence ID" value="AYF01564.1"/>
    <property type="molecule type" value="Genomic_DNA"/>
</dbReference>
<dbReference type="GO" id="GO:0008270">
    <property type="term" value="F:zinc ion binding"/>
    <property type="evidence" value="ECO:0007669"/>
    <property type="project" value="InterPro"/>
</dbReference>
<evidence type="ECO:0000259" key="7">
    <source>
        <dbReference type="SMART" id="SM00829"/>
    </source>
</evidence>
<evidence type="ECO:0000313" key="9">
    <source>
        <dbReference type="Proteomes" id="UP000272010"/>
    </source>
</evidence>
<dbReference type="SMART" id="SM00829">
    <property type="entry name" value="PKS_ER"/>
    <property type="match status" value="1"/>
</dbReference>
<dbReference type="InterPro" id="IPR013149">
    <property type="entry name" value="ADH-like_C"/>
</dbReference>
<dbReference type="Pfam" id="PF08240">
    <property type="entry name" value="ADH_N"/>
    <property type="match status" value="1"/>
</dbReference>
<dbReference type="PANTHER" id="PTHR43161">
    <property type="entry name" value="SORBITOL DEHYDROGENASE"/>
    <property type="match status" value="1"/>
</dbReference>
<dbReference type="SUPFAM" id="SSF51735">
    <property type="entry name" value="NAD(P)-binding Rossmann-fold domains"/>
    <property type="match status" value="1"/>
</dbReference>
<keyword evidence="5" id="KW-0560">Oxidoreductase</keyword>
<dbReference type="InterPro" id="IPR011032">
    <property type="entry name" value="GroES-like_sf"/>
</dbReference>
<proteinExistence type="inferred from homology"/>
<comment type="cofactor">
    <cofactor evidence="1 6">
        <name>Zn(2+)</name>
        <dbReference type="ChEBI" id="CHEBI:29105"/>
    </cofactor>
</comment>
<evidence type="ECO:0000256" key="5">
    <source>
        <dbReference type="ARBA" id="ARBA00023002"/>
    </source>
</evidence>
<evidence type="ECO:0000256" key="6">
    <source>
        <dbReference type="RuleBase" id="RU361277"/>
    </source>
</evidence>